<dbReference type="Gene3D" id="3.30.420.40">
    <property type="match status" value="1"/>
</dbReference>
<dbReference type="PANTHER" id="PTHR14187">
    <property type="entry name" value="ALPHA KINASE/ELONGATION FACTOR 2 KINASE"/>
    <property type="match status" value="1"/>
</dbReference>
<dbReference type="SUPFAM" id="SSF53067">
    <property type="entry name" value="Actin-like ATPase domain"/>
    <property type="match status" value="2"/>
</dbReference>
<keyword evidence="2" id="KW-0067">ATP-binding</keyword>
<accession>A0A0D9PA25</accession>
<proteinExistence type="predicted"/>
<reference evidence="4" key="1">
    <citation type="journal article" date="2014" name="BMC Genomics">
        <title>The genome sequence of the biocontrol fungus Metarhizium anisopliae and comparative genomics of Metarhizium species.</title>
        <authorList>
            <person name="Pattemore J.A."/>
            <person name="Hane J.K."/>
            <person name="Williams A.H."/>
            <person name="Wilson B.A."/>
            <person name="Stodart B.J."/>
            <person name="Ash G.J."/>
        </authorList>
    </citation>
    <scope>NUCLEOTIDE SEQUENCE [LARGE SCALE GENOMIC DNA]</scope>
    <source>
        <strain evidence="4">BRIP 53293</strain>
    </source>
</reference>
<sequence>MTPRKRKASSISDESTDEILIIALDFGTTYSGVAYCFANKRDPKPAAILDWPGTRGMSVPKIPTLISYDEAKLSDFRWGALVEDLSAAIVGIKLLLDPSQKRPAYLSSENVQKDLSSLPKTAVQVAADFIGKVYQHALAEISKKVPRGYMELCSKEFVLTVPAVWSDAAKHATMQAAQTSGIHPVTLVKEPEAAALYTAQSLDFALQNGDAFVVCDAGGGTVDLISYEVEAVYPCLEVKELVPGTGGMSGSIGLNQRFAAAVQALVGQEQWQTLQGTTGWASAQRQFDKEIKKAFRGSANEEFLVPFPLSRLRDDPTRGLVSSTWRMTGKDVQLIFEPLIQDIINLIAEQVTQSVIKQNGKVVTGIMLVGGFGGSLYLRDRVEAHFSTIQVLQPEDAWAAIVKPGSSDEYLSNQTLRDTVTESLQSTQRRGTIDVDP</sequence>
<evidence type="ECO:0000256" key="2">
    <source>
        <dbReference type="ARBA" id="ARBA00022840"/>
    </source>
</evidence>
<dbReference type="InterPro" id="IPR043129">
    <property type="entry name" value="ATPase_NBD"/>
</dbReference>
<dbReference type="OrthoDB" id="5332281at2759"/>
<keyword evidence="4" id="KW-1185">Reference proteome</keyword>
<dbReference type="Pfam" id="PF00012">
    <property type="entry name" value="HSP70"/>
    <property type="match status" value="1"/>
</dbReference>
<dbReference type="GO" id="GO:0140662">
    <property type="term" value="F:ATP-dependent protein folding chaperone"/>
    <property type="evidence" value="ECO:0007669"/>
    <property type="project" value="InterPro"/>
</dbReference>
<dbReference type="Proteomes" id="UP000054544">
    <property type="component" value="Unassembled WGS sequence"/>
</dbReference>
<dbReference type="PRINTS" id="PR00301">
    <property type="entry name" value="HEATSHOCK70"/>
</dbReference>
<dbReference type="GO" id="GO:0005524">
    <property type="term" value="F:ATP binding"/>
    <property type="evidence" value="ECO:0007669"/>
    <property type="project" value="UniProtKB-KW"/>
</dbReference>
<dbReference type="EMBL" id="KE384721">
    <property type="protein sequence ID" value="KJK83069.1"/>
    <property type="molecule type" value="Genomic_DNA"/>
</dbReference>
<dbReference type="InterPro" id="IPR013126">
    <property type="entry name" value="Hsp_70_fam"/>
</dbReference>
<dbReference type="AlphaFoldDB" id="A0A0D9PA25"/>
<evidence type="ECO:0000313" key="3">
    <source>
        <dbReference type="EMBL" id="KJK83069.1"/>
    </source>
</evidence>
<gene>
    <name evidence="3" type="ORF">H634G_01197</name>
</gene>
<name>A0A0D9PA25_METAN</name>
<keyword evidence="1" id="KW-0547">Nucleotide-binding</keyword>
<evidence type="ECO:0000313" key="4">
    <source>
        <dbReference type="Proteomes" id="UP000054544"/>
    </source>
</evidence>
<dbReference type="STRING" id="1291518.A0A0D9PA25"/>
<evidence type="ECO:0000256" key="1">
    <source>
        <dbReference type="ARBA" id="ARBA00022741"/>
    </source>
</evidence>
<protein>
    <submittedName>
        <fullName evidence="3">Uncharacterized protein</fullName>
    </submittedName>
</protein>
<dbReference type="PANTHER" id="PTHR14187:SF5">
    <property type="entry name" value="HEAT SHOCK 70 KDA PROTEIN 12A"/>
    <property type="match status" value="1"/>
</dbReference>
<dbReference type="CDD" id="cd10170">
    <property type="entry name" value="ASKHA_NBD_HSP70"/>
    <property type="match status" value="1"/>
</dbReference>
<organism evidence="3 4">
    <name type="scientific">Metarhizium anisopliae BRIP 53293</name>
    <dbReference type="NCBI Taxonomy" id="1291518"/>
    <lineage>
        <taxon>Eukaryota</taxon>
        <taxon>Fungi</taxon>
        <taxon>Dikarya</taxon>
        <taxon>Ascomycota</taxon>
        <taxon>Pezizomycotina</taxon>
        <taxon>Sordariomycetes</taxon>
        <taxon>Hypocreomycetidae</taxon>
        <taxon>Hypocreales</taxon>
        <taxon>Clavicipitaceae</taxon>
        <taxon>Metarhizium</taxon>
    </lineage>
</organism>